<dbReference type="PANTHER" id="PTHR30349:SF94">
    <property type="entry name" value="INTEGRASE_RECOMBINASE HI_1414-RELATED"/>
    <property type="match status" value="1"/>
</dbReference>
<sequence length="159" mass="17639">MVGLPQIITLAVETSMRLGELLGLEWSRIDLARRTAHLVDTKNGESRTVALASAALDALRTLPRRIDGRVFGWQNKDSFEKAWTRCKARALAAYQTDCAASSNKPDPTFLTDLRHEATSRLFEKGLGVMEVASMTGHKSLAMLKRYTHIEAEKLAQKLG</sequence>
<accession>A0A1J5RD49</accession>
<name>A0A1J5RD49_9ZZZZ</name>
<comment type="caution">
    <text evidence="3">The sequence shown here is derived from an EMBL/GenBank/DDBJ whole genome shotgun (WGS) entry which is preliminary data.</text>
</comment>
<dbReference type="GO" id="GO:0015074">
    <property type="term" value="P:DNA integration"/>
    <property type="evidence" value="ECO:0007669"/>
    <property type="project" value="InterPro"/>
</dbReference>
<reference evidence="3" key="1">
    <citation type="submission" date="2016-10" db="EMBL/GenBank/DDBJ databases">
        <title>Sequence of Gallionella enrichment culture.</title>
        <authorList>
            <person name="Poehlein A."/>
            <person name="Muehling M."/>
            <person name="Daniel R."/>
        </authorList>
    </citation>
    <scope>NUCLEOTIDE SEQUENCE</scope>
</reference>
<dbReference type="CDD" id="cd00796">
    <property type="entry name" value="INT_Rci_Hp1_C"/>
    <property type="match status" value="1"/>
</dbReference>
<keyword evidence="1" id="KW-0233">DNA recombination</keyword>
<evidence type="ECO:0000259" key="2">
    <source>
        <dbReference type="PROSITE" id="PS51898"/>
    </source>
</evidence>
<dbReference type="GO" id="GO:0003677">
    <property type="term" value="F:DNA binding"/>
    <property type="evidence" value="ECO:0007669"/>
    <property type="project" value="InterPro"/>
</dbReference>
<dbReference type="InterPro" id="IPR013762">
    <property type="entry name" value="Integrase-like_cat_sf"/>
</dbReference>
<dbReference type="PROSITE" id="PS51898">
    <property type="entry name" value="TYR_RECOMBINASE"/>
    <property type="match status" value="1"/>
</dbReference>
<dbReference type="GO" id="GO:0006310">
    <property type="term" value="P:DNA recombination"/>
    <property type="evidence" value="ECO:0007669"/>
    <property type="project" value="UniProtKB-KW"/>
</dbReference>
<dbReference type="Pfam" id="PF00589">
    <property type="entry name" value="Phage_integrase"/>
    <property type="match status" value="1"/>
</dbReference>
<evidence type="ECO:0000256" key="1">
    <source>
        <dbReference type="ARBA" id="ARBA00023172"/>
    </source>
</evidence>
<dbReference type="PANTHER" id="PTHR30349">
    <property type="entry name" value="PHAGE INTEGRASE-RELATED"/>
    <property type="match status" value="1"/>
</dbReference>
<protein>
    <submittedName>
        <fullName evidence="3">Tyrosine recombinase XerC</fullName>
    </submittedName>
</protein>
<proteinExistence type="predicted"/>
<dbReference type="SUPFAM" id="SSF56349">
    <property type="entry name" value="DNA breaking-rejoining enzymes"/>
    <property type="match status" value="1"/>
</dbReference>
<dbReference type="AlphaFoldDB" id="A0A1J5RD49"/>
<dbReference type="Gene3D" id="1.10.443.10">
    <property type="entry name" value="Intergrase catalytic core"/>
    <property type="match status" value="1"/>
</dbReference>
<feature type="domain" description="Tyr recombinase" evidence="2">
    <location>
        <begin position="1"/>
        <end position="159"/>
    </location>
</feature>
<dbReference type="InterPro" id="IPR002104">
    <property type="entry name" value="Integrase_catalytic"/>
</dbReference>
<dbReference type="InterPro" id="IPR011010">
    <property type="entry name" value="DNA_brk_join_enz"/>
</dbReference>
<dbReference type="InterPro" id="IPR050090">
    <property type="entry name" value="Tyrosine_recombinase_XerCD"/>
</dbReference>
<dbReference type="EMBL" id="MLJW01000195">
    <property type="protein sequence ID" value="OIQ94024.1"/>
    <property type="molecule type" value="Genomic_DNA"/>
</dbReference>
<evidence type="ECO:0000313" key="3">
    <source>
        <dbReference type="EMBL" id="OIQ94024.1"/>
    </source>
</evidence>
<gene>
    <name evidence="3" type="primary">xerC_24</name>
    <name evidence="3" type="ORF">GALL_240300</name>
</gene>
<organism evidence="3">
    <name type="scientific">mine drainage metagenome</name>
    <dbReference type="NCBI Taxonomy" id="410659"/>
    <lineage>
        <taxon>unclassified sequences</taxon>
        <taxon>metagenomes</taxon>
        <taxon>ecological metagenomes</taxon>
    </lineage>
</organism>